<name>A0A1I4U7B7_9FLAO</name>
<organism evidence="1 2">
    <name type="scientific">Flavobacterium succinicans</name>
    <dbReference type="NCBI Taxonomy" id="29536"/>
    <lineage>
        <taxon>Bacteria</taxon>
        <taxon>Pseudomonadati</taxon>
        <taxon>Bacteroidota</taxon>
        <taxon>Flavobacteriia</taxon>
        <taxon>Flavobacteriales</taxon>
        <taxon>Flavobacteriaceae</taxon>
        <taxon>Flavobacterium</taxon>
    </lineage>
</organism>
<proteinExistence type="predicted"/>
<reference evidence="2" key="1">
    <citation type="submission" date="2016-10" db="EMBL/GenBank/DDBJ databases">
        <authorList>
            <person name="Varghese N."/>
            <person name="Submissions S."/>
        </authorList>
    </citation>
    <scope>NUCLEOTIDE SEQUENCE [LARGE SCALE GENOMIC DNA]</scope>
    <source>
        <strain evidence="2">DSM 4002</strain>
    </source>
</reference>
<evidence type="ECO:0000313" key="2">
    <source>
        <dbReference type="Proteomes" id="UP000182961"/>
    </source>
</evidence>
<dbReference type="SUPFAM" id="SSF49265">
    <property type="entry name" value="Fibronectin type III"/>
    <property type="match status" value="1"/>
</dbReference>
<dbReference type="SUPFAM" id="SSF49452">
    <property type="entry name" value="Starch-binding domain-like"/>
    <property type="match status" value="1"/>
</dbReference>
<dbReference type="Gene3D" id="2.60.40.1120">
    <property type="entry name" value="Carboxypeptidase-like, regulatory domain"/>
    <property type="match status" value="1"/>
</dbReference>
<dbReference type="InterPro" id="IPR036116">
    <property type="entry name" value="FN3_sf"/>
</dbReference>
<dbReference type="AlphaFoldDB" id="A0A1I4U7B7"/>
<dbReference type="Pfam" id="PF13620">
    <property type="entry name" value="CarboxypepD_reg"/>
    <property type="match status" value="1"/>
</dbReference>
<gene>
    <name evidence="1" type="ORF">SAMN05444143_10317</name>
</gene>
<dbReference type="GO" id="GO:0030246">
    <property type="term" value="F:carbohydrate binding"/>
    <property type="evidence" value="ECO:0007669"/>
    <property type="project" value="InterPro"/>
</dbReference>
<dbReference type="PROSITE" id="PS51257">
    <property type="entry name" value="PROKAR_LIPOPROTEIN"/>
    <property type="match status" value="1"/>
</dbReference>
<dbReference type="EMBL" id="FOUT01000003">
    <property type="protein sequence ID" value="SFM84623.1"/>
    <property type="molecule type" value="Genomic_DNA"/>
</dbReference>
<dbReference type="InterPro" id="IPR013784">
    <property type="entry name" value="Carb-bd-like_fold"/>
</dbReference>
<dbReference type="GO" id="GO:0004180">
    <property type="term" value="F:carboxypeptidase activity"/>
    <property type="evidence" value="ECO:0007669"/>
    <property type="project" value="UniProtKB-KW"/>
</dbReference>
<dbReference type="SUPFAM" id="SSF82171">
    <property type="entry name" value="DPP6 N-terminal domain-like"/>
    <property type="match status" value="1"/>
</dbReference>
<sequence length="507" mass="55835">MYSKHHSNIIYLFYMKKLYLLLFVCFGLFVACSEEQIDEVGKGIVKGRVVDKISFEPIANAKISSSPVTSTVFTDAEGYFTINDVPTGEYSFQAQKEGFLAKFEPANVTLNATSQIVFELSVSSANNKAPEVPVLSAPIDNATNQPLNVKLTWTASDIDKDPLVYTVTLKNGTNNDVITFADLKTASLDLSNLSYNTKYFWQVSVSDGINKPVNSITFSFTTLPFPDGRYLSVKKVNANNVIFAANDQGNQLQLTSSNSNCYRPRRNVNSNKIAYISSDGSQNHIYTMNADGSSVRKVTNAIPIAGFNMEHVGFSWDHSGNQIIYPNFDKLYRINSDGTGLVSIFQTPNGKFISECVWSADGSSIVLKVNNNVGYDVEIYVISPSGVVLYTVASGLSGAFSGLDINVDNSRIVFSRDVSGFQNIEYRSLDARLFIFNTLSKTTQEISSKKVAGFNDFDVRFSPNQAEVIFVNSSNDGVSTREIQKVNLSDVNSRATLFSGASMPDWR</sequence>
<keyword evidence="1" id="KW-0121">Carboxypeptidase</keyword>
<dbReference type="Gene3D" id="2.120.10.30">
    <property type="entry name" value="TolB, C-terminal domain"/>
    <property type="match status" value="1"/>
</dbReference>
<dbReference type="PANTHER" id="PTHR36842:SF1">
    <property type="entry name" value="PROTEIN TOLB"/>
    <property type="match status" value="1"/>
</dbReference>
<dbReference type="eggNOG" id="COG0823">
    <property type="taxonomic scope" value="Bacteria"/>
</dbReference>
<dbReference type="Proteomes" id="UP000182961">
    <property type="component" value="Unassembled WGS sequence"/>
</dbReference>
<keyword evidence="1" id="KW-0378">Hydrolase</keyword>
<accession>A0A1I4U7B7</accession>
<keyword evidence="2" id="KW-1185">Reference proteome</keyword>
<keyword evidence="1" id="KW-0645">Protease</keyword>
<dbReference type="InterPro" id="IPR011042">
    <property type="entry name" value="6-blade_b-propeller_TolB-like"/>
</dbReference>
<protein>
    <submittedName>
        <fullName evidence="1">Carboxypeptidase regulatory-like domain-containing protein</fullName>
    </submittedName>
</protein>
<dbReference type="PANTHER" id="PTHR36842">
    <property type="entry name" value="PROTEIN TOLB HOMOLOG"/>
    <property type="match status" value="1"/>
</dbReference>
<evidence type="ECO:0000313" key="1">
    <source>
        <dbReference type="EMBL" id="SFM84623.1"/>
    </source>
</evidence>